<dbReference type="GO" id="GO:0005975">
    <property type="term" value="P:carbohydrate metabolic process"/>
    <property type="evidence" value="ECO:0007669"/>
    <property type="project" value="InterPro"/>
</dbReference>
<gene>
    <name evidence="1" type="ORF">LSALG_LOCUS4106</name>
</gene>
<dbReference type="Proteomes" id="UP001177003">
    <property type="component" value="Chromosome 0"/>
</dbReference>
<name>A0AA35Y991_LACSI</name>
<evidence type="ECO:0000313" key="2">
    <source>
        <dbReference type="Proteomes" id="UP001177003"/>
    </source>
</evidence>
<proteinExistence type="predicted"/>
<protein>
    <submittedName>
        <fullName evidence="1">Uncharacterized protein</fullName>
    </submittedName>
</protein>
<dbReference type="EMBL" id="OX465086">
    <property type="protein sequence ID" value="CAI9263416.1"/>
    <property type="molecule type" value="Genomic_DNA"/>
</dbReference>
<dbReference type="InterPro" id="IPR044218">
    <property type="entry name" value="SWEETIE"/>
</dbReference>
<keyword evidence="2" id="KW-1185">Reference proteome</keyword>
<sequence length="272" mass="29586">MTEPTQRVFLVNLGKQLQSPDASPSMKIVAIRTLSYTLKTLGEVPVEFKEVLDDIAVATLSNSSPLMRNANLSCLWPNNQYLNASFSIQSLFCFSTLVGSESTLTLRALAEIDPTCVGGLVNYGITTLKALRENVSFGKGNNLKVELDSLSGQATVLAALAFVSPKLPLGYPARLPRTMLDVARKMLTEASRNTVVATVEKEVGWLLLSSLLSSMPKEEMEDQVFDILSLWADVFSGRGQDQADSSEDLSSKISLEHASTACLSHVILNREI</sequence>
<reference evidence="1" key="1">
    <citation type="submission" date="2023-04" db="EMBL/GenBank/DDBJ databases">
        <authorList>
            <person name="Vijverberg K."/>
            <person name="Xiong W."/>
            <person name="Schranz E."/>
        </authorList>
    </citation>
    <scope>NUCLEOTIDE SEQUENCE</scope>
</reference>
<organism evidence="1 2">
    <name type="scientific">Lactuca saligna</name>
    <name type="common">Willowleaf lettuce</name>
    <dbReference type="NCBI Taxonomy" id="75948"/>
    <lineage>
        <taxon>Eukaryota</taxon>
        <taxon>Viridiplantae</taxon>
        <taxon>Streptophyta</taxon>
        <taxon>Embryophyta</taxon>
        <taxon>Tracheophyta</taxon>
        <taxon>Spermatophyta</taxon>
        <taxon>Magnoliopsida</taxon>
        <taxon>eudicotyledons</taxon>
        <taxon>Gunneridae</taxon>
        <taxon>Pentapetalae</taxon>
        <taxon>asterids</taxon>
        <taxon>campanulids</taxon>
        <taxon>Asterales</taxon>
        <taxon>Asteraceae</taxon>
        <taxon>Cichorioideae</taxon>
        <taxon>Cichorieae</taxon>
        <taxon>Lactucinae</taxon>
        <taxon>Lactuca</taxon>
    </lineage>
</organism>
<accession>A0AA35Y991</accession>
<dbReference type="AlphaFoldDB" id="A0AA35Y991"/>
<dbReference type="PANTHER" id="PTHR46975">
    <property type="entry name" value="PROTEIN SWEETIE"/>
    <property type="match status" value="1"/>
</dbReference>
<dbReference type="PANTHER" id="PTHR46975:SF2">
    <property type="entry name" value="PROTEIN SWEETIE"/>
    <property type="match status" value="1"/>
</dbReference>
<evidence type="ECO:0000313" key="1">
    <source>
        <dbReference type="EMBL" id="CAI9263416.1"/>
    </source>
</evidence>